<name>A0A918VPY5_9HYPH</name>
<dbReference type="EMBL" id="BMZE01000001">
    <property type="protein sequence ID" value="GHA13163.1"/>
    <property type="molecule type" value="Genomic_DNA"/>
</dbReference>
<reference evidence="2" key="1">
    <citation type="journal article" date="2014" name="Int. J. Syst. Evol. Microbiol.">
        <title>Complete genome sequence of Corynebacterium casei LMG S-19264T (=DSM 44701T), isolated from a smear-ripened cheese.</title>
        <authorList>
            <consortium name="US DOE Joint Genome Institute (JGI-PGF)"/>
            <person name="Walter F."/>
            <person name="Albersmeier A."/>
            <person name="Kalinowski J."/>
            <person name="Ruckert C."/>
        </authorList>
    </citation>
    <scope>NUCLEOTIDE SEQUENCE</scope>
    <source>
        <strain evidence="2">KCTC 32437</strain>
    </source>
</reference>
<dbReference type="Proteomes" id="UP000646579">
    <property type="component" value="Unassembled WGS sequence"/>
</dbReference>
<protein>
    <submittedName>
        <fullName evidence="2">Uncharacterized protein</fullName>
    </submittedName>
</protein>
<sequence>MRDIVEGPDGPEGSEPIEFSEYGVRFALLTEDGDVEDLEDHYTLDMFGGVLPSVGDIKVMLWPRRDPGDEDAFEVVRRYYVGEFNGDNCWWILVKAVKPGPTELKLFDITRAASIESKRQKVEFMNNSYEDLKRLREELDKRKKTKKR</sequence>
<organism evidence="2 3">
    <name type="scientific">Devosia pacifica</name>
    <dbReference type="NCBI Taxonomy" id="1335967"/>
    <lineage>
        <taxon>Bacteria</taxon>
        <taxon>Pseudomonadati</taxon>
        <taxon>Pseudomonadota</taxon>
        <taxon>Alphaproteobacteria</taxon>
        <taxon>Hyphomicrobiales</taxon>
        <taxon>Devosiaceae</taxon>
        <taxon>Devosia</taxon>
    </lineage>
</organism>
<proteinExistence type="predicted"/>
<keyword evidence="3" id="KW-1185">Reference proteome</keyword>
<gene>
    <name evidence="2" type="ORF">GCM10007989_04680</name>
</gene>
<keyword evidence="1" id="KW-0175">Coiled coil</keyword>
<reference evidence="2" key="2">
    <citation type="submission" date="2020-09" db="EMBL/GenBank/DDBJ databases">
        <authorList>
            <person name="Sun Q."/>
            <person name="Kim S."/>
        </authorList>
    </citation>
    <scope>NUCLEOTIDE SEQUENCE</scope>
    <source>
        <strain evidence="2">KCTC 32437</strain>
    </source>
</reference>
<evidence type="ECO:0000313" key="2">
    <source>
        <dbReference type="EMBL" id="GHA13163.1"/>
    </source>
</evidence>
<evidence type="ECO:0000256" key="1">
    <source>
        <dbReference type="SAM" id="Coils"/>
    </source>
</evidence>
<accession>A0A918VPY5</accession>
<feature type="coiled-coil region" evidence="1">
    <location>
        <begin position="115"/>
        <end position="145"/>
    </location>
</feature>
<dbReference type="AlphaFoldDB" id="A0A918VPY5"/>
<dbReference type="RefSeq" id="WP_189422962.1">
    <property type="nucleotide sequence ID" value="NZ_BMZE01000001.1"/>
</dbReference>
<evidence type="ECO:0000313" key="3">
    <source>
        <dbReference type="Proteomes" id="UP000646579"/>
    </source>
</evidence>
<comment type="caution">
    <text evidence="2">The sequence shown here is derived from an EMBL/GenBank/DDBJ whole genome shotgun (WGS) entry which is preliminary data.</text>
</comment>